<evidence type="ECO:0000313" key="3">
    <source>
        <dbReference type="EMBL" id="CAL4111949.1"/>
    </source>
</evidence>
<gene>
    <name evidence="3" type="ORF">MNOR_LOCUS19753</name>
</gene>
<sequence length="705" mass="76052">IFSIQNVFVNNLGRVQRGGPTIDSYCSQPGNLLSPPPPTINVLQVGIALYQITDTCSKQFSRPPVTPKILTVDVHPQLVVGGICGNNIPVTSLQPRVHIWSVNGLSFCLKYKESNNLSPRGKGNIINRKCMLLRGQSAALHSPNDPVVAVLAADFTLGYWYKLLLDMEPACKQPNIKQGKSLMIQCFLMDTEGYLVAHPAMMDPLTSPPNPSATSASLPRHITHQEPLVSMELLSIGSNLVWKRSCGRWWHGSTERHYVFNLPPGQLLTTPFMESQVDGGCLHYALTAVPQTNLILGMINQTCNKATAFCPCSMVDRLCLNCQLVEAGACGGPQIQLLNCGVTCPVNFRFGPAGPRRIFVHLVSSNPNTLGETPSPYFDSRFIPPRLTLHTMINSSNDSCHSAPTCSRTPESSSPLQYSMILLGQLQPCISISCNVHIGMASCLGVVGCVWCTVGPDKHSQLPTPRCLQVHECHGGILGGPSPYPNGLATLPISDKNPGYGSTPIGPVAGGIMAVFLIVAIAVYCYRQHVGSNSTNNLYTQSQLQYSAPQNHYSYHTDTTHDLDNADDDLLGAMNGGIGIGAAAAISPYRMNPGYRRPAGQQPDSSDHGYSTMTPHEDSENLNYTDLGGLAVVPSTNNLLDDDPLCAGRWSPPLSSPLTGHNANNGIKDHDTDGENYAFTNLSSPKRIGPNKMIVPVTVHMVDTV</sequence>
<accession>A0AAV2R6C1</accession>
<feature type="non-terminal residue" evidence="3">
    <location>
        <position position="705"/>
    </location>
</feature>
<dbReference type="PANTHER" id="PTHR10166">
    <property type="entry name" value="VOLTAGE-DEPENDENT CALCIUM CHANNEL SUBUNIT ALPHA-2/DELTA-RELATED"/>
    <property type="match status" value="1"/>
</dbReference>
<dbReference type="Proteomes" id="UP001497623">
    <property type="component" value="Unassembled WGS sequence"/>
</dbReference>
<keyword evidence="2" id="KW-0812">Transmembrane</keyword>
<proteinExistence type="predicted"/>
<evidence type="ECO:0000313" key="4">
    <source>
        <dbReference type="Proteomes" id="UP001497623"/>
    </source>
</evidence>
<evidence type="ECO:0000256" key="2">
    <source>
        <dbReference type="SAM" id="Phobius"/>
    </source>
</evidence>
<dbReference type="InterPro" id="IPR051173">
    <property type="entry name" value="Ca_channel_alpha-2/delta"/>
</dbReference>
<dbReference type="EMBL" id="CAXKWB010014851">
    <property type="protein sequence ID" value="CAL4111949.1"/>
    <property type="molecule type" value="Genomic_DNA"/>
</dbReference>
<reference evidence="3 4" key="1">
    <citation type="submission" date="2024-05" db="EMBL/GenBank/DDBJ databases">
        <authorList>
            <person name="Wallberg A."/>
        </authorList>
    </citation>
    <scope>NUCLEOTIDE SEQUENCE [LARGE SCALE GENOMIC DNA]</scope>
</reference>
<feature type="non-terminal residue" evidence="3">
    <location>
        <position position="1"/>
    </location>
</feature>
<dbReference type="AlphaFoldDB" id="A0AAV2R6C1"/>
<organism evidence="3 4">
    <name type="scientific">Meganyctiphanes norvegica</name>
    <name type="common">Northern krill</name>
    <name type="synonym">Thysanopoda norvegica</name>
    <dbReference type="NCBI Taxonomy" id="48144"/>
    <lineage>
        <taxon>Eukaryota</taxon>
        <taxon>Metazoa</taxon>
        <taxon>Ecdysozoa</taxon>
        <taxon>Arthropoda</taxon>
        <taxon>Crustacea</taxon>
        <taxon>Multicrustacea</taxon>
        <taxon>Malacostraca</taxon>
        <taxon>Eumalacostraca</taxon>
        <taxon>Eucarida</taxon>
        <taxon>Euphausiacea</taxon>
        <taxon>Euphausiidae</taxon>
        <taxon>Meganyctiphanes</taxon>
    </lineage>
</organism>
<comment type="caution">
    <text evidence="3">The sequence shown here is derived from an EMBL/GenBank/DDBJ whole genome shotgun (WGS) entry which is preliminary data.</text>
</comment>
<dbReference type="PANTHER" id="PTHR10166:SF66">
    <property type="entry name" value="VWFA AND CACHE DOMAIN-CONTAINING PROTEIN CG16868"/>
    <property type="match status" value="1"/>
</dbReference>
<dbReference type="GO" id="GO:0005891">
    <property type="term" value="C:voltage-gated calcium channel complex"/>
    <property type="evidence" value="ECO:0007669"/>
    <property type="project" value="TreeGrafter"/>
</dbReference>
<feature type="compositionally biased region" description="Polar residues" evidence="1">
    <location>
        <begin position="602"/>
        <end position="614"/>
    </location>
</feature>
<dbReference type="GO" id="GO:0005245">
    <property type="term" value="F:voltage-gated calcium channel activity"/>
    <property type="evidence" value="ECO:0007669"/>
    <property type="project" value="TreeGrafter"/>
</dbReference>
<name>A0AAV2R6C1_MEGNR</name>
<evidence type="ECO:0000256" key="1">
    <source>
        <dbReference type="SAM" id="MobiDB-lite"/>
    </source>
</evidence>
<keyword evidence="2" id="KW-0472">Membrane</keyword>
<keyword evidence="2" id="KW-1133">Transmembrane helix</keyword>
<keyword evidence="4" id="KW-1185">Reference proteome</keyword>
<feature type="transmembrane region" description="Helical" evidence="2">
    <location>
        <begin position="505"/>
        <end position="526"/>
    </location>
</feature>
<protein>
    <submittedName>
        <fullName evidence="3">Uncharacterized protein</fullName>
    </submittedName>
</protein>
<feature type="region of interest" description="Disordered" evidence="1">
    <location>
        <begin position="593"/>
        <end position="620"/>
    </location>
</feature>